<name>A0A0M9AKH8_9EURY</name>
<dbReference type="OrthoDB" id="178052at2157"/>
<dbReference type="Pfam" id="PF26465">
    <property type="entry name" value="DUF8142"/>
    <property type="match status" value="1"/>
</dbReference>
<feature type="compositionally biased region" description="Basic and acidic residues" evidence="1">
    <location>
        <begin position="9"/>
        <end position="20"/>
    </location>
</feature>
<evidence type="ECO:0000313" key="5">
    <source>
        <dbReference type="EMBL" id="NLV05813.1"/>
    </source>
</evidence>
<evidence type="ECO:0000259" key="3">
    <source>
        <dbReference type="Pfam" id="PF26465"/>
    </source>
</evidence>
<protein>
    <recommendedName>
        <fullName evidence="3">DUF8142 domain-containing protein</fullName>
    </recommendedName>
</protein>
<dbReference type="RefSeq" id="WP_053967591.1">
    <property type="nucleotide sequence ID" value="NZ_JAWJXX010000016.1"/>
</dbReference>
<comment type="caution">
    <text evidence="4">The sequence shown here is derived from an EMBL/GenBank/DDBJ whole genome shotgun (WGS) entry which is preliminary data.</text>
</comment>
<accession>A0A0M9AKH8</accession>
<evidence type="ECO:0000256" key="2">
    <source>
        <dbReference type="SAM" id="Phobius"/>
    </source>
</evidence>
<evidence type="ECO:0000313" key="4">
    <source>
        <dbReference type="EMBL" id="KOX93907.1"/>
    </source>
</evidence>
<dbReference type="EMBL" id="WOWB01000001">
    <property type="protein sequence ID" value="NLV05813.1"/>
    <property type="molecule type" value="Genomic_DNA"/>
</dbReference>
<evidence type="ECO:0000313" key="6">
    <source>
        <dbReference type="Proteomes" id="UP000037729"/>
    </source>
</evidence>
<dbReference type="Proteomes" id="UP000037729">
    <property type="component" value="Unassembled WGS sequence"/>
</dbReference>
<feature type="transmembrane region" description="Helical" evidence="2">
    <location>
        <begin position="39"/>
        <end position="60"/>
    </location>
</feature>
<dbReference type="PATRIC" id="fig|1705562.3.peg.2738"/>
<reference evidence="5" key="2">
    <citation type="submission" date="2019-12" db="EMBL/GenBank/DDBJ databases">
        <title>The whole-genome sequencing of Haloarcula japonica strain pws8.</title>
        <authorList>
            <person name="Verma D.K."/>
            <person name="Gopal K."/>
            <person name="Prasad E.S."/>
        </authorList>
    </citation>
    <scope>NUCLEOTIDE SEQUENCE</scope>
    <source>
        <strain evidence="5">Pws8</strain>
    </source>
</reference>
<keyword evidence="2" id="KW-1133">Transmembrane helix</keyword>
<dbReference type="InterPro" id="IPR058455">
    <property type="entry name" value="DUF8142"/>
</dbReference>
<gene>
    <name evidence="4" type="ORF">AMS69_08295</name>
    <name evidence="5" type="ORF">GOC83_06630</name>
</gene>
<dbReference type="EMBL" id="LIUF01000002">
    <property type="protein sequence ID" value="KOX93907.1"/>
    <property type="molecule type" value="Genomic_DNA"/>
</dbReference>
<feature type="transmembrane region" description="Helical" evidence="2">
    <location>
        <begin position="66"/>
        <end position="85"/>
    </location>
</feature>
<dbReference type="AlphaFoldDB" id="A0A0M9AKH8"/>
<keyword evidence="2" id="KW-0472">Membrane</keyword>
<sequence length="103" mass="11103">MDDTAESSVRADDGTGDRTTADLLAGDEDSSGEMNRKRALLFVSPFLAIGLFDLALLLGWGLDPLWGFMILPPILFVSVLGWIAFRTGFASDRTGDPALDSHD</sequence>
<feature type="domain" description="DUF8142" evidence="3">
    <location>
        <begin position="11"/>
        <end position="94"/>
    </location>
</feature>
<proteinExistence type="predicted"/>
<evidence type="ECO:0000256" key="1">
    <source>
        <dbReference type="SAM" id="MobiDB-lite"/>
    </source>
</evidence>
<organism evidence="4 6">
    <name type="scientific">Haloarcula rubripromontorii</name>
    <dbReference type="NCBI Taxonomy" id="1705562"/>
    <lineage>
        <taxon>Archaea</taxon>
        <taxon>Methanobacteriati</taxon>
        <taxon>Methanobacteriota</taxon>
        <taxon>Stenosarchaea group</taxon>
        <taxon>Halobacteria</taxon>
        <taxon>Halobacteriales</taxon>
        <taxon>Haloarculaceae</taxon>
        <taxon>Haloarcula</taxon>
    </lineage>
</organism>
<dbReference type="Proteomes" id="UP000610611">
    <property type="component" value="Unassembled WGS sequence"/>
</dbReference>
<keyword evidence="6" id="KW-1185">Reference proteome</keyword>
<keyword evidence="2" id="KW-0812">Transmembrane</keyword>
<reference evidence="4 6" key="1">
    <citation type="submission" date="2015-08" db="EMBL/GenBank/DDBJ databases">
        <title>Genomes of Isolates from Cabo Rojo, PR.</title>
        <authorList>
            <person name="Sanchez-Nieves R.L."/>
            <person name="Montalvo-Rodriguez R."/>
        </authorList>
    </citation>
    <scope>NUCLEOTIDE SEQUENCE [LARGE SCALE GENOMIC DNA]</scope>
    <source>
        <strain evidence="4 6">SL3</strain>
    </source>
</reference>
<feature type="region of interest" description="Disordered" evidence="1">
    <location>
        <begin position="1"/>
        <end position="33"/>
    </location>
</feature>